<protein>
    <recommendedName>
        <fullName evidence="3">N-acetyltransferase domain-containing protein</fullName>
    </recommendedName>
</protein>
<accession>A0ABT9BBH7</accession>
<evidence type="ECO:0000313" key="2">
    <source>
        <dbReference type="Proteomes" id="UP001176429"/>
    </source>
</evidence>
<dbReference type="EMBL" id="JAUQSY010000008">
    <property type="protein sequence ID" value="MDO7875626.1"/>
    <property type="molecule type" value="Genomic_DNA"/>
</dbReference>
<proteinExistence type="predicted"/>
<sequence length="358" mass="40923">MLERIPYTGQLPASFFELPRRLYADQPFAPAEDAAAVRQLFEQEAAQHEIIIYTDHQNLRLVGLFPLAGEAAYFGFWETTDDAALNAEAFAVLAADADWLGKTSIVGPLHFNTFQRYRLRLDPAPSWQQFDREPVNPAYYPRLLASLGFTPKLHFESRRLQAVDVPLAYQQKQPALEELTRIPFDFIALTPATWPLLADELYQLVHEVFSQNPAYKAVPRAQFDALYNPAFAARLCPHSSVLFRDQASGRLAALSLCQPNYHGLNLPPDVAPVFERDYPRLPRKTLLVKTVGVHPDFRQRGLQDLLAAYAMRSFQQYYEEAIFCLMRADNYSLRFTKDLPVETAHYALFERLARLARV</sequence>
<reference evidence="1" key="1">
    <citation type="submission" date="2023-07" db="EMBL/GenBank/DDBJ databases">
        <authorList>
            <person name="Kim M.K."/>
        </authorList>
    </citation>
    <scope>NUCLEOTIDE SEQUENCE</scope>
    <source>
        <strain evidence="1">ASUV-10-1</strain>
    </source>
</reference>
<dbReference type="InterPro" id="IPR016181">
    <property type="entry name" value="Acyl_CoA_acyltransferase"/>
</dbReference>
<dbReference type="SUPFAM" id="SSF55729">
    <property type="entry name" value="Acyl-CoA N-acyltransferases (Nat)"/>
    <property type="match status" value="1"/>
</dbReference>
<gene>
    <name evidence="1" type="ORF">Q5H93_12855</name>
</gene>
<evidence type="ECO:0000313" key="1">
    <source>
        <dbReference type="EMBL" id="MDO7875626.1"/>
    </source>
</evidence>
<dbReference type="RefSeq" id="WP_305006942.1">
    <property type="nucleotide sequence ID" value="NZ_JAUQSY010000008.1"/>
</dbReference>
<evidence type="ECO:0008006" key="3">
    <source>
        <dbReference type="Google" id="ProtNLM"/>
    </source>
</evidence>
<dbReference type="Gene3D" id="3.40.630.30">
    <property type="match status" value="1"/>
</dbReference>
<keyword evidence="2" id="KW-1185">Reference proteome</keyword>
<comment type="caution">
    <text evidence="1">The sequence shown here is derived from an EMBL/GenBank/DDBJ whole genome shotgun (WGS) entry which is preliminary data.</text>
</comment>
<dbReference type="Proteomes" id="UP001176429">
    <property type="component" value="Unassembled WGS sequence"/>
</dbReference>
<name>A0ABT9BBH7_9BACT</name>
<organism evidence="1 2">
    <name type="scientific">Hymenobacter aranciens</name>
    <dbReference type="NCBI Taxonomy" id="3063996"/>
    <lineage>
        <taxon>Bacteria</taxon>
        <taxon>Pseudomonadati</taxon>
        <taxon>Bacteroidota</taxon>
        <taxon>Cytophagia</taxon>
        <taxon>Cytophagales</taxon>
        <taxon>Hymenobacteraceae</taxon>
        <taxon>Hymenobacter</taxon>
    </lineage>
</organism>